<feature type="non-terminal residue" evidence="3">
    <location>
        <position position="947"/>
    </location>
</feature>
<dbReference type="Gene3D" id="2.130.10.10">
    <property type="entry name" value="YVTN repeat-like/Quinoprotein amine dehydrogenase"/>
    <property type="match status" value="3"/>
</dbReference>
<organism evidence="3 4">
    <name type="scientific">Rheinheimera baltica</name>
    <dbReference type="NCBI Taxonomy" id="67576"/>
    <lineage>
        <taxon>Bacteria</taxon>
        <taxon>Pseudomonadati</taxon>
        <taxon>Pseudomonadota</taxon>
        <taxon>Gammaproteobacteria</taxon>
        <taxon>Chromatiales</taxon>
        <taxon>Chromatiaceae</taxon>
        <taxon>Rheinheimera</taxon>
    </lineage>
</organism>
<evidence type="ECO:0000256" key="1">
    <source>
        <dbReference type="ARBA" id="ARBA00005564"/>
    </source>
</evidence>
<dbReference type="SUPFAM" id="SSF50969">
    <property type="entry name" value="YVTN repeat-like/Quinoprotein amine dehydrogenase"/>
    <property type="match status" value="1"/>
</dbReference>
<reference evidence="3 4" key="1">
    <citation type="submission" date="2022-11" db="EMBL/GenBank/DDBJ databases">
        <title>Viruses from the air-sea interface of a natural surface slick.</title>
        <authorList>
            <person name="Rahlff J."/>
            <person name="Holmfeldt K."/>
        </authorList>
    </citation>
    <scope>NUCLEOTIDE SEQUENCE [LARGE SCALE GENOMIC DNA]</scope>
    <source>
        <strain evidence="3 4">SMS4</strain>
    </source>
</reference>
<dbReference type="EMBL" id="JAPJDZ010000183">
    <property type="protein sequence ID" value="MDP5138511.1"/>
    <property type="molecule type" value="Genomic_DNA"/>
</dbReference>
<accession>A0ABT9I6C2</accession>
<dbReference type="InterPro" id="IPR050282">
    <property type="entry name" value="Cycloisomerase_2"/>
</dbReference>
<dbReference type="InterPro" id="IPR011044">
    <property type="entry name" value="Quino_amine_DH_bsu"/>
</dbReference>
<comment type="caution">
    <text evidence="3">The sequence shown here is derived from an EMBL/GenBank/DDBJ whole genome shotgun (WGS) entry which is preliminary data.</text>
</comment>
<sequence>MFTRVFFFIFLIISFNTNSKSLNHITTKTDGTIDKAIDVAISDDGQFVYVAGFSNGYSKNDLVVFRRDVTNDTLSAVQFAPDSFSLLRVYELLLSSDQKNVYALEEDGDELSVLSRDSETGMLSEIQNIRSIDFPEANISDTTVLAESNDGNYILVSGGDLTISVFKREIGTGKLEFVNLYEIESNISFGYEVRDLKFSPISNSFYIAGPSGIAVFSFNESNGDISYLWSENGYKNDALSTIQSSWEIAVNEVNNDVYLASSSGLHVFKSNLDVGQLQLKQYIEIEALQHDMVAPRKIEINNGMLYLVVGEDNNFGSFEKNGIIQFDIDDSSGILTQVDAIFNGIDIELMHGPMDIEFSSSGEHAYVPSYVSGALLVFTRNELNGKLLYQTVTNAENGDRGITSPKNITASDDNKFLYVTDRFSGISVFEFSEQSESLKFIQNNSPYNYESGEFDTSLILSPDGKHIYLPENGTGAKIHLFERSNDTGKVTLTKTFNKEKNWINDFDQATSFVMSADGNYVYASHSNSKWLLTVFSRESTTGDLTLVERVQNNHYGNTEGIAEFNGAVYANVMPDNKHLLVYSNSSDLALFSIDQSTGKLTLKQLMENELFGVSKSRITSDAIGFHGNILYLPYETRNEYSREIDSGIIVAELSSESGIISQIHKYSSNEQSNEWLQGYVRITLDSNIGRIYLTKGNGDSFIALSINDTTKELSMLEEIELKGTVLKKLGEPQLVNTFSDGKYIVSVDSVNSSLSIFRKNTPPELNIDDLKFRVRVGEDLLIDFENYFSDFDNDLLMFEVVGNVPDWMNLEASYVDGNPSSTDLGTTFLLKVSDGVDKISTEVSVEVINEKNPPFNCGEIINFQNSRPNVLLVSSEHEGFCRFHSGNSFRLTKIEGKYDVSHVAFSVWDDIDYSQYGSITWENGVLTFIPRPSVTGPVTLKIVVTTV</sequence>
<comment type="similarity">
    <text evidence="1">Belongs to the cycloisomerase 2 family.</text>
</comment>
<keyword evidence="2" id="KW-0119">Carbohydrate metabolism</keyword>
<dbReference type="Proteomes" id="UP001231109">
    <property type="component" value="Unassembled WGS sequence"/>
</dbReference>
<evidence type="ECO:0000313" key="4">
    <source>
        <dbReference type="Proteomes" id="UP001231109"/>
    </source>
</evidence>
<dbReference type="InterPro" id="IPR015943">
    <property type="entry name" value="WD40/YVTN_repeat-like_dom_sf"/>
</dbReference>
<keyword evidence="4" id="KW-1185">Reference proteome</keyword>
<protein>
    <submittedName>
        <fullName evidence="3">Beta-propeller fold lactonase family protein</fullName>
    </submittedName>
</protein>
<evidence type="ECO:0000256" key="2">
    <source>
        <dbReference type="ARBA" id="ARBA00022526"/>
    </source>
</evidence>
<gene>
    <name evidence="3" type="ORF">ORJ04_21420</name>
</gene>
<proteinExistence type="inferred from homology"/>
<dbReference type="RefSeq" id="WP_305977630.1">
    <property type="nucleotide sequence ID" value="NZ_JAPJDZ010000183.1"/>
</dbReference>
<evidence type="ECO:0000313" key="3">
    <source>
        <dbReference type="EMBL" id="MDP5138511.1"/>
    </source>
</evidence>
<dbReference type="PANTHER" id="PTHR30344">
    <property type="entry name" value="6-PHOSPHOGLUCONOLACTONASE-RELATED"/>
    <property type="match status" value="1"/>
</dbReference>
<keyword evidence="2" id="KW-0313">Glucose metabolism</keyword>
<name>A0ABT9I6C2_9GAMM</name>
<dbReference type="Pfam" id="PF10282">
    <property type="entry name" value="Lactonase"/>
    <property type="match status" value="2"/>
</dbReference>
<dbReference type="InterPro" id="IPR019405">
    <property type="entry name" value="Lactonase_7-beta_prop"/>
</dbReference>
<dbReference type="PANTHER" id="PTHR30344:SF1">
    <property type="entry name" value="6-PHOSPHOGLUCONOLACTONASE"/>
    <property type="match status" value="1"/>
</dbReference>
<dbReference type="SUPFAM" id="SSF75011">
    <property type="entry name" value="3-carboxy-cis,cis-mucoante lactonizing enzyme"/>
    <property type="match status" value="1"/>
</dbReference>